<dbReference type="Pfam" id="PF20149">
    <property type="entry name" value="DUF6532"/>
    <property type="match status" value="1"/>
</dbReference>
<feature type="compositionally biased region" description="Polar residues" evidence="1">
    <location>
        <begin position="129"/>
        <end position="146"/>
    </location>
</feature>
<evidence type="ECO:0000313" key="4">
    <source>
        <dbReference type="Proteomes" id="UP001212997"/>
    </source>
</evidence>
<feature type="compositionally biased region" description="Low complexity" evidence="1">
    <location>
        <begin position="150"/>
        <end position="174"/>
    </location>
</feature>
<evidence type="ECO:0000256" key="1">
    <source>
        <dbReference type="SAM" id="MobiDB-lite"/>
    </source>
</evidence>
<name>A0AAD5YM03_9APHY</name>
<feature type="compositionally biased region" description="Basic residues" evidence="1">
    <location>
        <begin position="175"/>
        <end position="196"/>
    </location>
</feature>
<dbReference type="Proteomes" id="UP001212997">
    <property type="component" value="Unassembled WGS sequence"/>
</dbReference>
<evidence type="ECO:0000259" key="2">
    <source>
        <dbReference type="Pfam" id="PF20149"/>
    </source>
</evidence>
<protein>
    <recommendedName>
        <fullName evidence="2">DUF6532 domain-containing protein</fullName>
    </recommendedName>
</protein>
<feature type="compositionally biased region" description="Basic residues" evidence="1">
    <location>
        <begin position="224"/>
        <end position="233"/>
    </location>
</feature>
<dbReference type="EMBL" id="JANAWD010000051">
    <property type="protein sequence ID" value="KAJ3489172.1"/>
    <property type="molecule type" value="Genomic_DNA"/>
</dbReference>
<evidence type="ECO:0000313" key="3">
    <source>
        <dbReference type="EMBL" id="KAJ3489172.1"/>
    </source>
</evidence>
<feature type="region of interest" description="Disordered" evidence="1">
    <location>
        <begin position="1"/>
        <end position="255"/>
    </location>
</feature>
<feature type="compositionally biased region" description="Basic and acidic residues" evidence="1">
    <location>
        <begin position="43"/>
        <end position="78"/>
    </location>
</feature>
<feature type="compositionally biased region" description="Low complexity" evidence="1">
    <location>
        <begin position="88"/>
        <end position="97"/>
    </location>
</feature>
<feature type="compositionally biased region" description="Polar residues" evidence="1">
    <location>
        <begin position="98"/>
        <end position="109"/>
    </location>
</feature>
<dbReference type="AlphaFoldDB" id="A0AAD5YM03"/>
<sequence>MPRGRTPRNSQHQSPAPSTPRTPRARRASPRQIELDLSIAAAQKEKERRRALRIESIERRAAREKEKEQDARNRRALDDIVTGHLNRSGSGNSNGNGVNEQPSQTNNDTAGADSERAEVRPQGHVGPQFNASQSRTVTSNLPQRRNNLFLPSSPSTRQSSRASSRSLSPLTQTRHSGHHRHRSTSRSHSRSRHQQRGRSPVRSQGNSRHRRDDRTPTHAQSRSRSPRTPRRHTRDIPEIPFTPFKTKHIDQRKPRERDLSPISYSIMRLAARYFRVRLATLDAYPSESEVVSWVKASFRQACADKNAPRRQERFNQDVVYYKYMFKLIKCKITQLRHDVKKAAMSSVLQAYGLLLTTPTQQIIDRIKFLNLDYGFAFEDPDNRVGLLRHPIFYTVAMGVWLNSRRSDAILCSSSFNPFPLPTVALIATAVSFALDCWSSGSRVDKDFEVRDNVDTYRDFLMYLMEWKEKNPANLADVQYSLWRKLWSASGYAPVSENDNIRRLTDKDFGLPPQEASADANGLQTGE</sequence>
<comment type="caution">
    <text evidence="3">The sequence shown here is derived from an EMBL/GenBank/DDBJ whole genome shotgun (WGS) entry which is preliminary data.</text>
</comment>
<dbReference type="InterPro" id="IPR045341">
    <property type="entry name" value="DUF6532"/>
</dbReference>
<keyword evidence="4" id="KW-1185">Reference proteome</keyword>
<organism evidence="3 4">
    <name type="scientific">Meripilus lineatus</name>
    <dbReference type="NCBI Taxonomy" id="2056292"/>
    <lineage>
        <taxon>Eukaryota</taxon>
        <taxon>Fungi</taxon>
        <taxon>Dikarya</taxon>
        <taxon>Basidiomycota</taxon>
        <taxon>Agaricomycotina</taxon>
        <taxon>Agaricomycetes</taxon>
        <taxon>Polyporales</taxon>
        <taxon>Meripilaceae</taxon>
        <taxon>Meripilus</taxon>
    </lineage>
</organism>
<proteinExistence type="predicted"/>
<feature type="domain" description="DUF6532" evidence="2">
    <location>
        <begin position="270"/>
        <end position="466"/>
    </location>
</feature>
<accession>A0AAD5YM03</accession>
<reference evidence="3" key="1">
    <citation type="submission" date="2022-07" db="EMBL/GenBank/DDBJ databases">
        <title>Genome Sequence of Physisporinus lineatus.</title>
        <authorList>
            <person name="Buettner E."/>
        </authorList>
    </citation>
    <scope>NUCLEOTIDE SEQUENCE</scope>
    <source>
        <strain evidence="3">VT162</strain>
    </source>
</reference>
<feature type="region of interest" description="Disordered" evidence="1">
    <location>
        <begin position="503"/>
        <end position="526"/>
    </location>
</feature>
<gene>
    <name evidence="3" type="ORF">NLI96_g2323</name>
</gene>